<dbReference type="PROSITE" id="PS50937">
    <property type="entry name" value="HTH_MERR_2"/>
    <property type="match status" value="1"/>
</dbReference>
<evidence type="ECO:0000256" key="4">
    <source>
        <dbReference type="ARBA" id="ARBA00023163"/>
    </source>
</evidence>
<dbReference type="PANTHER" id="PTHR30204">
    <property type="entry name" value="REDOX-CYCLING DRUG-SENSING TRANSCRIPTIONAL ACTIVATOR SOXR"/>
    <property type="match status" value="1"/>
</dbReference>
<keyword evidence="3" id="KW-0238">DNA-binding</keyword>
<dbReference type="RefSeq" id="WP_135372063.1">
    <property type="nucleotide sequence ID" value="NZ_RKLY01000009.1"/>
</dbReference>
<organism evidence="6 7">
    <name type="scientific">Companilactobacillus suantsaicola</name>
    <dbReference type="NCBI Taxonomy" id="2487723"/>
    <lineage>
        <taxon>Bacteria</taxon>
        <taxon>Bacillati</taxon>
        <taxon>Bacillota</taxon>
        <taxon>Bacilli</taxon>
        <taxon>Lactobacillales</taxon>
        <taxon>Lactobacillaceae</taxon>
        <taxon>Companilactobacillus</taxon>
    </lineage>
</organism>
<dbReference type="SMART" id="SM00422">
    <property type="entry name" value="HTH_MERR"/>
    <property type="match status" value="1"/>
</dbReference>
<feature type="domain" description="HTH merR-type" evidence="5">
    <location>
        <begin position="4"/>
        <end position="74"/>
    </location>
</feature>
<evidence type="ECO:0000256" key="1">
    <source>
        <dbReference type="ARBA" id="ARBA00022491"/>
    </source>
</evidence>
<dbReference type="GO" id="GO:0003677">
    <property type="term" value="F:DNA binding"/>
    <property type="evidence" value="ECO:0007669"/>
    <property type="project" value="UniProtKB-KW"/>
</dbReference>
<sequence>MDQLFTIGQLSKLFNIKVPTLRYYDEVGLLKPAKINRKTHYRYYSTQQFERLNVITYLRALDLPIETIKQFFDARDINKLEAMLKEQKLQVQKQITALKNIDRRIDARINQVEDAVKSTLDKIEVLDLPAVPVVYLDEDYRPNDDIEFPIITLRKRFGLDKNIFLGKIALMVSRNNLLNKHFDSYNGLLLILEPGDLGDATGSLQAGKYVRIRFHGTHDTAAIQYQKLLQYCQKHNFEIDGPAIETALIDYGITDDFAKYVTEIKIPIKSD</sequence>
<dbReference type="OrthoDB" id="9773308at2"/>
<dbReference type="Pfam" id="PF06445">
    <property type="entry name" value="GyrI-like"/>
    <property type="match status" value="1"/>
</dbReference>
<dbReference type="GO" id="GO:0003700">
    <property type="term" value="F:DNA-binding transcription factor activity"/>
    <property type="evidence" value="ECO:0007669"/>
    <property type="project" value="InterPro"/>
</dbReference>
<proteinExistence type="predicted"/>
<dbReference type="Pfam" id="PF13411">
    <property type="entry name" value="MerR_1"/>
    <property type="match status" value="1"/>
</dbReference>
<dbReference type="InterPro" id="IPR009061">
    <property type="entry name" value="DNA-bd_dom_put_sf"/>
</dbReference>
<evidence type="ECO:0000259" key="5">
    <source>
        <dbReference type="PROSITE" id="PS50937"/>
    </source>
</evidence>
<dbReference type="InterPro" id="IPR011256">
    <property type="entry name" value="Reg_factor_effector_dom_sf"/>
</dbReference>
<evidence type="ECO:0000313" key="7">
    <source>
        <dbReference type="Proteomes" id="UP000298021"/>
    </source>
</evidence>
<keyword evidence="2" id="KW-0805">Transcription regulation</keyword>
<dbReference type="SUPFAM" id="SSF46955">
    <property type="entry name" value="Putative DNA-binding domain"/>
    <property type="match status" value="1"/>
</dbReference>
<evidence type="ECO:0000256" key="3">
    <source>
        <dbReference type="ARBA" id="ARBA00023125"/>
    </source>
</evidence>
<dbReference type="Gene3D" id="1.10.1660.10">
    <property type="match status" value="1"/>
</dbReference>
<dbReference type="SMART" id="SM00871">
    <property type="entry name" value="AraC_E_bind"/>
    <property type="match status" value="1"/>
</dbReference>
<dbReference type="PANTHER" id="PTHR30204:SF69">
    <property type="entry name" value="MERR-FAMILY TRANSCRIPTIONAL REGULATOR"/>
    <property type="match status" value="1"/>
</dbReference>
<dbReference type="AlphaFoldDB" id="A0A4Z0JL12"/>
<evidence type="ECO:0000313" key="6">
    <source>
        <dbReference type="EMBL" id="TGD23775.1"/>
    </source>
</evidence>
<dbReference type="InterPro" id="IPR029442">
    <property type="entry name" value="GyrI-like"/>
</dbReference>
<reference evidence="6 7" key="1">
    <citation type="submission" date="2018-10" db="EMBL/GenBank/DDBJ databases">
        <title>Lactobacillus sp. R7 and Lactobacillus sp. R19 isolated from fermented mustard green product of Taiwan.</title>
        <authorList>
            <person name="Lin S.-T."/>
        </authorList>
    </citation>
    <scope>NUCLEOTIDE SEQUENCE [LARGE SCALE GENOMIC DNA]</scope>
    <source>
        <strain evidence="6 7">BCRC 81127</strain>
    </source>
</reference>
<dbReference type="CDD" id="cd01107">
    <property type="entry name" value="HTH_BmrR"/>
    <property type="match status" value="1"/>
</dbReference>
<dbReference type="Proteomes" id="UP000298021">
    <property type="component" value="Unassembled WGS sequence"/>
</dbReference>
<evidence type="ECO:0000256" key="2">
    <source>
        <dbReference type="ARBA" id="ARBA00023015"/>
    </source>
</evidence>
<keyword evidence="1" id="KW-0678">Repressor</keyword>
<protein>
    <submittedName>
        <fullName evidence="6">MerR family transcriptional regulator</fullName>
    </submittedName>
</protein>
<name>A0A4Z0JL12_9LACO</name>
<comment type="caution">
    <text evidence="6">The sequence shown here is derived from an EMBL/GenBank/DDBJ whole genome shotgun (WGS) entry which is preliminary data.</text>
</comment>
<keyword evidence="4" id="KW-0804">Transcription</keyword>
<keyword evidence="7" id="KW-1185">Reference proteome</keyword>
<dbReference type="InterPro" id="IPR047057">
    <property type="entry name" value="MerR_fam"/>
</dbReference>
<dbReference type="Gene3D" id="3.20.80.10">
    <property type="entry name" value="Regulatory factor, effector binding domain"/>
    <property type="match status" value="1"/>
</dbReference>
<dbReference type="SUPFAM" id="SSF55136">
    <property type="entry name" value="Probable bacterial effector-binding domain"/>
    <property type="match status" value="1"/>
</dbReference>
<dbReference type="InterPro" id="IPR010499">
    <property type="entry name" value="AraC_E-bd"/>
</dbReference>
<dbReference type="EMBL" id="RKLY01000009">
    <property type="protein sequence ID" value="TGD23775.1"/>
    <property type="molecule type" value="Genomic_DNA"/>
</dbReference>
<gene>
    <name evidence="6" type="ORF">EGT49_04870</name>
</gene>
<dbReference type="InterPro" id="IPR000551">
    <property type="entry name" value="MerR-type_HTH_dom"/>
</dbReference>
<accession>A0A4Z0JL12</accession>